<name>A0ABV7FSA2_9ALTE</name>
<sequence>MQKTFSNAFFFIVLIAVFFAATLLNNLVFKGLSVDLTENKVYSLSQGTKDMLGNLEEPINLYFFFSNDASSGMTALRDYATQVETLLKKYETLADGKINLEIIDPKAFSEAEDRAATFGLTAASLGAGGDSIYFGLAGTNALDDAMVIGFFDPSKESFLEYDISKLVHQLSQPALAKIAIVTSLALEGGQNPLTGQQDPPNVIYTQLSQLFDVELVDVTADTLPDDTQVLVLWHPQNLSEGMQYAVDQYLMNGGKALAFVDPHYESDPMASMGAMGANTSSFDLLEAYGIEIQLDKVVLDAKLGLEIRGQQNDVIRHVGFIGLGDKEIDDKDITTADLDTLNGASFGSMSLSENASLSQVPLIRSSSNTFSLGANEYAAQRIPNLLLNNASELGKETVFAARYSGTASSYYADNEEKQAEGFVKSTDNFNLVVVADADLLADRFWVQQSSFFGQTVFSPFANNGDFVTNLAENFAGSEGLIGIRSRGTFARPFEKVQALAVVAEEKFREQEQLLQSQLEQTEAQLAELQGQQSDSLTISPEQQAAIDEFVAQRVQIRKSLRDVQFQLDKDIDSLGNTLAILNIAIAPLILVTLLFLLASLLRRRAPQTQA</sequence>
<evidence type="ECO:0000259" key="3">
    <source>
        <dbReference type="Pfam" id="PF09822"/>
    </source>
</evidence>
<dbReference type="Proteomes" id="UP001595478">
    <property type="component" value="Unassembled WGS sequence"/>
</dbReference>
<dbReference type="EMBL" id="JBHRSW010000017">
    <property type="protein sequence ID" value="MFC3122153.1"/>
    <property type="molecule type" value="Genomic_DNA"/>
</dbReference>
<evidence type="ECO:0000256" key="1">
    <source>
        <dbReference type="SAM" id="Coils"/>
    </source>
</evidence>
<feature type="domain" description="ABC-type uncharacterised transport system" evidence="3">
    <location>
        <begin position="177"/>
        <end position="469"/>
    </location>
</feature>
<accession>A0ABV7FSA2</accession>
<evidence type="ECO:0000313" key="5">
    <source>
        <dbReference type="EMBL" id="MFC3122153.1"/>
    </source>
</evidence>
<keyword evidence="2" id="KW-0812">Transmembrane</keyword>
<keyword evidence="2" id="KW-1133">Transmembrane helix</keyword>
<dbReference type="InterPro" id="IPR019196">
    <property type="entry name" value="ABC_transp_unknown"/>
</dbReference>
<keyword evidence="6" id="KW-1185">Reference proteome</keyword>
<protein>
    <submittedName>
        <fullName evidence="5">Gldg family protein</fullName>
    </submittedName>
</protein>
<proteinExistence type="predicted"/>
<feature type="coiled-coil region" evidence="1">
    <location>
        <begin position="504"/>
        <end position="531"/>
    </location>
</feature>
<feature type="transmembrane region" description="Helical" evidence="2">
    <location>
        <begin position="578"/>
        <end position="601"/>
    </location>
</feature>
<keyword evidence="2" id="KW-0472">Membrane</keyword>
<dbReference type="InterPro" id="IPR055396">
    <property type="entry name" value="DUF7088"/>
</dbReference>
<comment type="caution">
    <text evidence="5">The sequence shown here is derived from an EMBL/GenBank/DDBJ whole genome shotgun (WGS) entry which is preliminary data.</text>
</comment>
<dbReference type="Pfam" id="PF09822">
    <property type="entry name" value="ABC_transp_aux"/>
    <property type="match status" value="1"/>
</dbReference>
<evidence type="ECO:0000259" key="4">
    <source>
        <dbReference type="Pfam" id="PF23357"/>
    </source>
</evidence>
<evidence type="ECO:0000256" key="2">
    <source>
        <dbReference type="SAM" id="Phobius"/>
    </source>
</evidence>
<organism evidence="5 6">
    <name type="scientific">Agaribacter flavus</name>
    <dbReference type="NCBI Taxonomy" id="1902781"/>
    <lineage>
        <taxon>Bacteria</taxon>
        <taxon>Pseudomonadati</taxon>
        <taxon>Pseudomonadota</taxon>
        <taxon>Gammaproteobacteria</taxon>
        <taxon>Alteromonadales</taxon>
        <taxon>Alteromonadaceae</taxon>
        <taxon>Agaribacter</taxon>
    </lineage>
</organism>
<dbReference type="RefSeq" id="WP_376920287.1">
    <property type="nucleotide sequence ID" value="NZ_JBHRSW010000017.1"/>
</dbReference>
<evidence type="ECO:0000313" key="6">
    <source>
        <dbReference type="Proteomes" id="UP001595478"/>
    </source>
</evidence>
<dbReference type="Pfam" id="PF23357">
    <property type="entry name" value="DUF7088"/>
    <property type="match status" value="1"/>
</dbReference>
<keyword evidence="1" id="KW-0175">Coiled coil</keyword>
<reference evidence="6" key="1">
    <citation type="journal article" date="2019" name="Int. J. Syst. Evol. Microbiol.">
        <title>The Global Catalogue of Microorganisms (GCM) 10K type strain sequencing project: providing services to taxonomists for standard genome sequencing and annotation.</title>
        <authorList>
            <consortium name="The Broad Institute Genomics Platform"/>
            <consortium name="The Broad Institute Genome Sequencing Center for Infectious Disease"/>
            <person name="Wu L."/>
            <person name="Ma J."/>
        </authorList>
    </citation>
    <scope>NUCLEOTIDE SEQUENCE [LARGE SCALE GENOMIC DNA]</scope>
    <source>
        <strain evidence="6">KCTC 52473</strain>
    </source>
</reference>
<gene>
    <name evidence="5" type="ORF">ACFOHL_11030</name>
</gene>
<feature type="domain" description="DUF7088" evidence="4">
    <location>
        <begin position="38"/>
        <end position="138"/>
    </location>
</feature>